<feature type="compositionally biased region" description="Polar residues" evidence="3">
    <location>
        <begin position="528"/>
        <end position="538"/>
    </location>
</feature>
<feature type="region of interest" description="Disordered" evidence="3">
    <location>
        <begin position="509"/>
        <end position="538"/>
    </location>
</feature>
<feature type="domain" description="Peptidase A1" evidence="5">
    <location>
        <begin position="77"/>
        <end position="461"/>
    </location>
</feature>
<evidence type="ECO:0000256" key="3">
    <source>
        <dbReference type="SAM" id="MobiDB-lite"/>
    </source>
</evidence>
<dbReference type="AlphaFoldDB" id="A0AAV5AEF2"/>
<dbReference type="PANTHER" id="PTHR47966:SF1">
    <property type="entry name" value="ASPARTYL PROTEINASE"/>
    <property type="match status" value="1"/>
</dbReference>
<dbReference type="GO" id="GO:0004190">
    <property type="term" value="F:aspartic-type endopeptidase activity"/>
    <property type="evidence" value="ECO:0007669"/>
    <property type="project" value="UniProtKB-KW"/>
</dbReference>
<dbReference type="InterPro" id="IPR034164">
    <property type="entry name" value="Pepsin-like_dom"/>
</dbReference>
<dbReference type="EMBL" id="BPWL01000006">
    <property type="protein sequence ID" value="GJJ10881.1"/>
    <property type="molecule type" value="Genomic_DNA"/>
</dbReference>
<dbReference type="Proteomes" id="UP001050691">
    <property type="component" value="Unassembled WGS sequence"/>
</dbReference>
<dbReference type="SUPFAM" id="SSF50630">
    <property type="entry name" value="Acid proteases"/>
    <property type="match status" value="1"/>
</dbReference>
<gene>
    <name evidence="6" type="ORF">Clacol_005109</name>
</gene>
<evidence type="ECO:0000256" key="1">
    <source>
        <dbReference type="ARBA" id="ARBA00007447"/>
    </source>
</evidence>
<proteinExistence type="inferred from homology"/>
<dbReference type="InterPro" id="IPR021109">
    <property type="entry name" value="Peptidase_aspartic_dom_sf"/>
</dbReference>
<dbReference type="PROSITE" id="PS51767">
    <property type="entry name" value="PEPTIDASE_A1"/>
    <property type="match status" value="1"/>
</dbReference>
<accession>A0AAV5AEF2</accession>
<keyword evidence="7" id="KW-1185">Reference proteome</keyword>
<evidence type="ECO:0000313" key="6">
    <source>
        <dbReference type="EMBL" id="GJJ10881.1"/>
    </source>
</evidence>
<dbReference type="Gene3D" id="2.40.70.10">
    <property type="entry name" value="Acid Proteases"/>
    <property type="match status" value="2"/>
</dbReference>
<evidence type="ECO:0000259" key="5">
    <source>
        <dbReference type="PROSITE" id="PS51767"/>
    </source>
</evidence>
<evidence type="ECO:0000313" key="7">
    <source>
        <dbReference type="Proteomes" id="UP001050691"/>
    </source>
</evidence>
<keyword evidence="4" id="KW-0732">Signal</keyword>
<keyword evidence="2" id="KW-0645">Protease</keyword>
<dbReference type="GO" id="GO:0006508">
    <property type="term" value="P:proteolysis"/>
    <property type="evidence" value="ECO:0007669"/>
    <property type="project" value="InterPro"/>
</dbReference>
<evidence type="ECO:0000256" key="2">
    <source>
        <dbReference type="ARBA" id="ARBA00022750"/>
    </source>
</evidence>
<protein>
    <recommendedName>
        <fullName evidence="5">Peptidase A1 domain-containing protein</fullName>
    </recommendedName>
</protein>
<dbReference type="CDD" id="cd05471">
    <property type="entry name" value="pepsin_like"/>
    <property type="match status" value="1"/>
</dbReference>
<evidence type="ECO:0000256" key="4">
    <source>
        <dbReference type="SAM" id="SignalP"/>
    </source>
</evidence>
<reference evidence="6" key="1">
    <citation type="submission" date="2021-10" db="EMBL/GenBank/DDBJ databases">
        <title>De novo Genome Assembly of Clathrus columnatus (Basidiomycota, Fungi) Using Illumina and Nanopore Sequence Data.</title>
        <authorList>
            <person name="Ogiso-Tanaka E."/>
            <person name="Itagaki H."/>
            <person name="Hosoya T."/>
            <person name="Hosaka K."/>
        </authorList>
    </citation>
    <scope>NUCLEOTIDE SEQUENCE</scope>
    <source>
        <strain evidence="6">MO-923</strain>
    </source>
</reference>
<sequence>MTINFAMLTTFLCLACLLISSQAAPAQLPKMISQSKRTPKGIHLPVKRQSRTRMTGISRRGDVTTSADLGDTEDLMYTVQMKIGNTLMPFALDTGSSDIWVASEDCQEQVCQSGVPLYSTSTFKSSGLPLNLTFGDSTSRTFASGVIGTDTIILAGVEIKGQLFISANSTNNSLPLLGASGNFGLSFPTERQVLVTLCIYYHVFISNFPKPSSLLFEAIEHPFQQPPITSLDQVPDTFVMEGPLMSRLSQSALVSPEFTLTLQREKFDIGDNNGLLSMGELPPGVSNDSFTWVPVRRYTHAEGGLAAGNETFPVQWEVPIDDVFIDGQRLPQSNLTPNISLTGLVDSGSAAIRGPSDVVANLNTILSGSPNTNIIDCGTPHTLAFQIGGKMFPIDPRDFYRQTVPDNLDNCTTNVVSTDPPKLGFLQSWVLGDQLFKSTIVSFYFGNLTHPSVDPPRIGFLSTVPPNADQLYLKALANAKQNGNNFPASIVDAPAPTVSVFTTFLPPSPEPTNSVVSSDSSRPVPLFTSEQDISSGFV</sequence>
<comment type="caution">
    <text evidence="6">The sequence shown here is derived from an EMBL/GenBank/DDBJ whole genome shotgun (WGS) entry which is preliminary data.</text>
</comment>
<dbReference type="PROSITE" id="PS00141">
    <property type="entry name" value="ASP_PROTEASE"/>
    <property type="match status" value="1"/>
</dbReference>
<comment type="similarity">
    <text evidence="1">Belongs to the peptidase A1 family.</text>
</comment>
<feature type="signal peptide" evidence="4">
    <location>
        <begin position="1"/>
        <end position="23"/>
    </location>
</feature>
<keyword evidence="2" id="KW-0378">Hydrolase</keyword>
<organism evidence="6 7">
    <name type="scientific">Clathrus columnatus</name>
    <dbReference type="NCBI Taxonomy" id="1419009"/>
    <lineage>
        <taxon>Eukaryota</taxon>
        <taxon>Fungi</taxon>
        <taxon>Dikarya</taxon>
        <taxon>Basidiomycota</taxon>
        <taxon>Agaricomycotina</taxon>
        <taxon>Agaricomycetes</taxon>
        <taxon>Phallomycetidae</taxon>
        <taxon>Phallales</taxon>
        <taxon>Clathraceae</taxon>
        <taxon>Clathrus</taxon>
    </lineage>
</organism>
<feature type="chain" id="PRO_5043764102" description="Peptidase A1 domain-containing protein" evidence="4">
    <location>
        <begin position="24"/>
        <end position="538"/>
    </location>
</feature>
<dbReference type="InterPro" id="IPR001461">
    <property type="entry name" value="Aspartic_peptidase_A1"/>
</dbReference>
<dbReference type="Pfam" id="PF00026">
    <property type="entry name" value="Asp"/>
    <property type="match status" value="2"/>
</dbReference>
<name>A0AAV5AEF2_9AGAM</name>
<dbReference type="PANTHER" id="PTHR47966">
    <property type="entry name" value="BETA-SITE APP-CLEAVING ENZYME, ISOFORM A-RELATED"/>
    <property type="match status" value="1"/>
</dbReference>
<dbReference type="InterPro" id="IPR033121">
    <property type="entry name" value="PEPTIDASE_A1"/>
</dbReference>
<keyword evidence="2" id="KW-0064">Aspartyl protease</keyword>
<dbReference type="InterPro" id="IPR001969">
    <property type="entry name" value="Aspartic_peptidase_AS"/>
</dbReference>